<proteinExistence type="predicted"/>
<accession>A0AAD6S2T9</accession>
<dbReference type="EMBL" id="JARJCM010000275">
    <property type="protein sequence ID" value="KAJ7020038.1"/>
    <property type="molecule type" value="Genomic_DNA"/>
</dbReference>
<evidence type="ECO:0000313" key="2">
    <source>
        <dbReference type="Proteomes" id="UP001218188"/>
    </source>
</evidence>
<dbReference type="Proteomes" id="UP001218188">
    <property type="component" value="Unassembled WGS sequence"/>
</dbReference>
<organism evidence="1 2">
    <name type="scientific">Mycena alexandri</name>
    <dbReference type="NCBI Taxonomy" id="1745969"/>
    <lineage>
        <taxon>Eukaryota</taxon>
        <taxon>Fungi</taxon>
        <taxon>Dikarya</taxon>
        <taxon>Basidiomycota</taxon>
        <taxon>Agaricomycotina</taxon>
        <taxon>Agaricomycetes</taxon>
        <taxon>Agaricomycetidae</taxon>
        <taxon>Agaricales</taxon>
        <taxon>Marasmiineae</taxon>
        <taxon>Mycenaceae</taxon>
        <taxon>Mycena</taxon>
    </lineage>
</organism>
<gene>
    <name evidence="1" type="ORF">C8F04DRAFT_1319464</name>
</gene>
<keyword evidence="2" id="KW-1185">Reference proteome</keyword>
<protein>
    <submittedName>
        <fullName evidence="1">Uncharacterized protein</fullName>
    </submittedName>
</protein>
<name>A0AAD6S2T9_9AGAR</name>
<evidence type="ECO:0000313" key="1">
    <source>
        <dbReference type="EMBL" id="KAJ7020038.1"/>
    </source>
</evidence>
<reference evidence="1" key="1">
    <citation type="submission" date="2023-03" db="EMBL/GenBank/DDBJ databases">
        <title>Massive genome expansion in bonnet fungi (Mycena s.s.) driven by repeated elements and novel gene families across ecological guilds.</title>
        <authorList>
            <consortium name="Lawrence Berkeley National Laboratory"/>
            <person name="Harder C.B."/>
            <person name="Miyauchi S."/>
            <person name="Viragh M."/>
            <person name="Kuo A."/>
            <person name="Thoen E."/>
            <person name="Andreopoulos B."/>
            <person name="Lu D."/>
            <person name="Skrede I."/>
            <person name="Drula E."/>
            <person name="Henrissat B."/>
            <person name="Morin E."/>
            <person name="Kohler A."/>
            <person name="Barry K."/>
            <person name="LaButti K."/>
            <person name="Morin E."/>
            <person name="Salamov A."/>
            <person name="Lipzen A."/>
            <person name="Mereny Z."/>
            <person name="Hegedus B."/>
            <person name="Baldrian P."/>
            <person name="Stursova M."/>
            <person name="Weitz H."/>
            <person name="Taylor A."/>
            <person name="Grigoriev I.V."/>
            <person name="Nagy L.G."/>
            <person name="Martin F."/>
            <person name="Kauserud H."/>
        </authorList>
    </citation>
    <scope>NUCLEOTIDE SEQUENCE</scope>
    <source>
        <strain evidence="1">CBHHK200</strain>
    </source>
</reference>
<dbReference type="AlphaFoldDB" id="A0AAD6S2T9"/>
<sequence>MRVVWPFHSRRALGVFCEARCAFAQRAILWLLPVIIAGVCARDAHDVLAGVTSTLAQRQDCARSISAALIPHGVMLRFTRRLGCMPARAATWAAALSMSPPASSFPRVATTRKSLTSAVNAPTQTPMSNFFSAPACIVPPFSRELVPLARKTVTMWASAFPFPWSNLSGYLCPRSRYPASPFPISFLPISAARLHSEHLGRARRGRRPAVCLPRLISYPDLRAGRGEESAMDAIESVADYLTLVRAPPSASPAAVHPDTALTAGRPRQQVHLVLPLLVPVRRLPDHRTYIDFAAHSTPTSLWCSAGNVGARPLTRPSPLASRPRLSRRPLAPVVVVVVVVLVESRPQSPPSRLRPPVSTLLAAGTPRACCFQIACSQCARVQGVIAKGSVCVAERLRTRERARRVPAYGCVRGGGIGCTPYTWDGERRRRCHRGTRPCPNAVLGCERAQAGSASAGVNGSSGQGVAGGGGCGRRRWAPAPPPLVARTAGMDVRVGGLVSTSRLGGALTGKQAWYGGGGYRYGDVSMVGRMHRLACTATIHFGTLSGVKPFPQR</sequence>
<comment type="caution">
    <text evidence="1">The sequence shown here is derived from an EMBL/GenBank/DDBJ whole genome shotgun (WGS) entry which is preliminary data.</text>
</comment>